<dbReference type="EC" id="3.1.1.-" evidence="3"/>
<dbReference type="Gene3D" id="3.40.50.1820">
    <property type="entry name" value="alpha/beta hydrolase"/>
    <property type="match status" value="1"/>
</dbReference>
<organism evidence="6 7">
    <name type="scientific">Pseudonocardia aurantiaca</name>
    <dbReference type="NCBI Taxonomy" id="75290"/>
    <lineage>
        <taxon>Bacteria</taxon>
        <taxon>Bacillati</taxon>
        <taxon>Actinomycetota</taxon>
        <taxon>Actinomycetes</taxon>
        <taxon>Pseudonocardiales</taxon>
        <taxon>Pseudonocardiaceae</taxon>
        <taxon>Pseudonocardia</taxon>
    </lineage>
</organism>
<dbReference type="Proteomes" id="UP001597145">
    <property type="component" value="Unassembled WGS sequence"/>
</dbReference>
<feature type="chain" id="PRO_5044989809" description="Carboxylic ester hydrolase" evidence="3">
    <location>
        <begin position="26"/>
        <end position="548"/>
    </location>
</feature>
<dbReference type="InterPro" id="IPR050309">
    <property type="entry name" value="Type-B_Carboxylest/Lipase"/>
</dbReference>
<proteinExistence type="inferred from homology"/>
<keyword evidence="7" id="KW-1185">Reference proteome</keyword>
<dbReference type="InterPro" id="IPR019826">
    <property type="entry name" value="Carboxylesterase_B_AS"/>
</dbReference>
<evidence type="ECO:0000256" key="4">
    <source>
        <dbReference type="SAM" id="MobiDB-lite"/>
    </source>
</evidence>
<dbReference type="PANTHER" id="PTHR11559">
    <property type="entry name" value="CARBOXYLESTERASE"/>
    <property type="match status" value="1"/>
</dbReference>
<gene>
    <name evidence="6" type="ORF">ACFSCY_34315</name>
</gene>
<name>A0ABW4FVX1_9PSEU</name>
<dbReference type="InterPro" id="IPR029058">
    <property type="entry name" value="AB_hydrolase_fold"/>
</dbReference>
<reference evidence="7" key="1">
    <citation type="journal article" date="2019" name="Int. J. Syst. Evol. Microbiol.">
        <title>The Global Catalogue of Microorganisms (GCM) 10K type strain sequencing project: providing services to taxonomists for standard genome sequencing and annotation.</title>
        <authorList>
            <consortium name="The Broad Institute Genomics Platform"/>
            <consortium name="The Broad Institute Genome Sequencing Center for Infectious Disease"/>
            <person name="Wu L."/>
            <person name="Ma J."/>
        </authorList>
    </citation>
    <scope>NUCLEOTIDE SEQUENCE [LARGE SCALE GENOMIC DNA]</scope>
    <source>
        <strain evidence="7">JCM 12165</strain>
    </source>
</reference>
<keyword evidence="2 3" id="KW-0378">Hydrolase</keyword>
<protein>
    <recommendedName>
        <fullName evidence="3">Carboxylic ester hydrolase</fullName>
        <ecNumber evidence="3">3.1.1.-</ecNumber>
    </recommendedName>
</protein>
<dbReference type="SUPFAM" id="SSF53474">
    <property type="entry name" value="alpha/beta-Hydrolases"/>
    <property type="match status" value="1"/>
</dbReference>
<dbReference type="PROSITE" id="PS00122">
    <property type="entry name" value="CARBOXYLESTERASE_B_1"/>
    <property type="match status" value="1"/>
</dbReference>
<feature type="domain" description="Carboxylesterase type B" evidence="5">
    <location>
        <begin position="35"/>
        <end position="512"/>
    </location>
</feature>
<feature type="region of interest" description="Disordered" evidence="4">
    <location>
        <begin position="65"/>
        <end position="89"/>
    </location>
</feature>
<evidence type="ECO:0000313" key="6">
    <source>
        <dbReference type="EMBL" id="MFD1534507.1"/>
    </source>
</evidence>
<dbReference type="EMBL" id="JBHUCP010000035">
    <property type="protein sequence ID" value="MFD1534507.1"/>
    <property type="molecule type" value="Genomic_DNA"/>
</dbReference>
<dbReference type="InterPro" id="IPR002018">
    <property type="entry name" value="CarbesteraseB"/>
</dbReference>
<evidence type="ECO:0000259" key="5">
    <source>
        <dbReference type="Pfam" id="PF00135"/>
    </source>
</evidence>
<comment type="similarity">
    <text evidence="1 3">Belongs to the type-B carboxylesterase/lipase family.</text>
</comment>
<evidence type="ECO:0000256" key="3">
    <source>
        <dbReference type="RuleBase" id="RU361235"/>
    </source>
</evidence>
<dbReference type="Pfam" id="PF00135">
    <property type="entry name" value="COesterase"/>
    <property type="match status" value="1"/>
</dbReference>
<feature type="signal peptide" evidence="3">
    <location>
        <begin position="1"/>
        <end position="25"/>
    </location>
</feature>
<evidence type="ECO:0000256" key="1">
    <source>
        <dbReference type="ARBA" id="ARBA00005964"/>
    </source>
</evidence>
<evidence type="ECO:0000256" key="2">
    <source>
        <dbReference type="ARBA" id="ARBA00022801"/>
    </source>
</evidence>
<evidence type="ECO:0000313" key="7">
    <source>
        <dbReference type="Proteomes" id="UP001597145"/>
    </source>
</evidence>
<comment type="caution">
    <text evidence="6">The sequence shown here is derived from an EMBL/GenBank/DDBJ whole genome shotgun (WGS) entry which is preliminary data.</text>
</comment>
<accession>A0ABW4FVX1</accession>
<keyword evidence="3" id="KW-0732">Signal</keyword>
<sequence>MRRRPPAWAAALVGAVLLAACSPGAGNGAPPLGERVAVEQGELLGRLDGSMLRFQGVPYAAPPVGDLRWSPPQPPAPWSETRPATAPGARCPQLAAAPGTPHATAASETEDCLTLDVTVPAGTSAASGLPVLVWIHGGGFNAGAGSDVDPQRLAAAGPLIVVTINYRLGIFGFFGLPGLPGAGTFGLMDQQAALGWVHRNIAAFGGDPGNVTIAGESAGADSVCGQLASPGSVGLFQRAIMQSGGCSTANIIDIIRPGTGPSGDTWKPLPLVEAAGMSVSATFGCADPGEDPGTDGILACMRAVPAAQLVPDAGFYWSPATGTDTLPRRPSDLVVDRDLRPVPVLAGTTRDEGTLFTNAFYDRAGTPLTETGFRTVLAAAAGSQRNAAGRAYRVRDRSPGRAWSDVITDRAYACTSVATYQSVSTRAPLFAYEFADPTAPSPYAGLPPDLADGVAHGAEMPYLFDLVPGQPTLTAPQQALAAEMVQRWAHFVTSGNPNGDDGIVSATAWLPWAGDGQLLAVGGAGDGTQLQPGAEFAAAHRCALWGAG</sequence>
<dbReference type="PROSITE" id="PS51257">
    <property type="entry name" value="PROKAR_LIPOPROTEIN"/>
    <property type="match status" value="1"/>
</dbReference>
<dbReference type="RefSeq" id="WP_343976176.1">
    <property type="nucleotide sequence ID" value="NZ_BAAAJG010000008.1"/>
</dbReference>